<accession>A0A0A9AC32</accession>
<protein>
    <submittedName>
        <fullName evidence="2">Uncharacterized protein</fullName>
    </submittedName>
</protein>
<reference evidence="2" key="1">
    <citation type="submission" date="2014-09" db="EMBL/GenBank/DDBJ databases">
        <authorList>
            <person name="Magalhaes I.L.F."/>
            <person name="Oliveira U."/>
            <person name="Santos F.R."/>
            <person name="Vidigal T.H.D.A."/>
            <person name="Brescovit A.D."/>
            <person name="Santos A.J."/>
        </authorList>
    </citation>
    <scope>NUCLEOTIDE SEQUENCE</scope>
    <source>
        <tissue evidence="2">Shoot tissue taken approximately 20 cm above the soil surface</tissue>
    </source>
</reference>
<feature type="compositionally biased region" description="Basic and acidic residues" evidence="1">
    <location>
        <begin position="1"/>
        <end position="16"/>
    </location>
</feature>
<name>A0A0A9AC32_ARUDO</name>
<dbReference type="EMBL" id="GBRH01248681">
    <property type="protein sequence ID" value="JAD49214.1"/>
    <property type="molecule type" value="Transcribed_RNA"/>
</dbReference>
<feature type="region of interest" description="Disordered" evidence="1">
    <location>
        <begin position="1"/>
        <end position="23"/>
    </location>
</feature>
<dbReference type="AlphaFoldDB" id="A0A0A9AC32"/>
<organism evidence="2">
    <name type="scientific">Arundo donax</name>
    <name type="common">Giant reed</name>
    <name type="synonym">Donax arundinaceus</name>
    <dbReference type="NCBI Taxonomy" id="35708"/>
    <lineage>
        <taxon>Eukaryota</taxon>
        <taxon>Viridiplantae</taxon>
        <taxon>Streptophyta</taxon>
        <taxon>Embryophyta</taxon>
        <taxon>Tracheophyta</taxon>
        <taxon>Spermatophyta</taxon>
        <taxon>Magnoliopsida</taxon>
        <taxon>Liliopsida</taxon>
        <taxon>Poales</taxon>
        <taxon>Poaceae</taxon>
        <taxon>PACMAD clade</taxon>
        <taxon>Arundinoideae</taxon>
        <taxon>Arundineae</taxon>
        <taxon>Arundo</taxon>
    </lineage>
</organism>
<sequence length="97" mass="11159">MGDEGSVERDTSDESRRRRCSGRVGREMRGDGIDFSFLGRESEVGCRFGLWKWAECFLSNSWSIQTRQPKKVIPIRPNSRDPNRPLLNLMGDSKCHL</sequence>
<reference evidence="2" key="2">
    <citation type="journal article" date="2015" name="Data Brief">
        <title>Shoot transcriptome of the giant reed, Arundo donax.</title>
        <authorList>
            <person name="Barrero R.A."/>
            <person name="Guerrero F.D."/>
            <person name="Moolhuijzen P."/>
            <person name="Goolsby J.A."/>
            <person name="Tidwell J."/>
            <person name="Bellgard S.E."/>
            <person name="Bellgard M.I."/>
        </authorList>
    </citation>
    <scope>NUCLEOTIDE SEQUENCE</scope>
    <source>
        <tissue evidence="2">Shoot tissue taken approximately 20 cm above the soil surface</tissue>
    </source>
</reference>
<evidence type="ECO:0000256" key="1">
    <source>
        <dbReference type="SAM" id="MobiDB-lite"/>
    </source>
</evidence>
<evidence type="ECO:0000313" key="2">
    <source>
        <dbReference type="EMBL" id="JAD49214.1"/>
    </source>
</evidence>
<proteinExistence type="predicted"/>